<feature type="domain" description="Tyr recombinase" evidence="6">
    <location>
        <begin position="235"/>
        <end position="411"/>
    </location>
</feature>
<reference evidence="8 9" key="1">
    <citation type="submission" date="2023-03" db="EMBL/GenBank/DDBJ databases">
        <title>Genome sequencing of Aquirufa.</title>
        <authorList>
            <person name="Pitt A."/>
            <person name="Hahn M.W."/>
        </authorList>
    </citation>
    <scope>NUCLEOTIDE SEQUENCE [LARGE SCALE GENOMIC DNA]</scope>
    <source>
        <strain evidence="8 9">WAEICH-18A</strain>
    </source>
</reference>
<dbReference type="CDD" id="cd01185">
    <property type="entry name" value="INTN1_C_like"/>
    <property type="match status" value="1"/>
</dbReference>
<dbReference type="Pfam" id="PF00589">
    <property type="entry name" value="Phage_integrase"/>
    <property type="match status" value="1"/>
</dbReference>
<keyword evidence="4" id="KW-0233">DNA recombination</keyword>
<dbReference type="Pfam" id="PF17293">
    <property type="entry name" value="Arm-DNA-bind_5"/>
    <property type="match status" value="1"/>
</dbReference>
<name>A0ABT6BMW1_9BACT</name>
<evidence type="ECO:0000313" key="9">
    <source>
        <dbReference type="Proteomes" id="UP001321344"/>
    </source>
</evidence>
<dbReference type="Proteomes" id="UP001321344">
    <property type="component" value="Unassembled WGS sequence"/>
</dbReference>
<dbReference type="InterPro" id="IPR025269">
    <property type="entry name" value="SAM-like_dom"/>
</dbReference>
<accession>A0ABT6BMW1</accession>
<feature type="domain" description="Core-binding (CB)" evidence="7">
    <location>
        <begin position="122"/>
        <end position="215"/>
    </location>
</feature>
<gene>
    <name evidence="8" type="ORF">PQG43_13175</name>
</gene>
<evidence type="ECO:0000259" key="6">
    <source>
        <dbReference type="PROSITE" id="PS51898"/>
    </source>
</evidence>
<dbReference type="PANTHER" id="PTHR30349">
    <property type="entry name" value="PHAGE INTEGRASE-RELATED"/>
    <property type="match status" value="1"/>
</dbReference>
<sequence>MKLFNDLSFQFNLRKQQGAKTKFQKIYCRISYKGCRRNFSTGLWTTESSWCKVTEKVKSKEPLSIDLNEQLTLIKQKVINTYFDSKDKRKDLSLDIIQSEVFPSSKLFDLQMKIEPEIISPIEVTIISRRYLDDLKAKLDANILSIGTYKSYRSAIIRFLHYVKMYYGSKKTSLTSIDKLFFFKFENYLLIDCKFGNNYTHKVLSNTRKLFNFAYDLGLLETKFAFKFKVRYTNPHRAILNMEEVKTLINLQQLNSLQEEVRDCFLFQCFTGLAFAEIKGLKAQNIKTLDGEKWVVINRQKTGHESKLILLPIAETILNRYFDHPYCHKTNQLLPIRNNAKYNKTLKEIQAAAKLNTKLSSHIARHIFASTIALQFGLPMETLAKALGHTNLRTTMIYGKILDNKIKNDFDILKRNLKDLS</sequence>
<comment type="caution">
    <text evidence="8">The sequence shown here is derived from an EMBL/GenBank/DDBJ whole genome shotgun (WGS) entry which is preliminary data.</text>
</comment>
<dbReference type="InterPro" id="IPR044068">
    <property type="entry name" value="CB"/>
</dbReference>
<evidence type="ECO:0000256" key="5">
    <source>
        <dbReference type="PROSITE-ProRule" id="PRU01248"/>
    </source>
</evidence>
<dbReference type="InterPro" id="IPR011010">
    <property type="entry name" value="DNA_brk_join_enz"/>
</dbReference>
<keyword evidence="3 5" id="KW-0238">DNA-binding</keyword>
<keyword evidence="9" id="KW-1185">Reference proteome</keyword>
<dbReference type="PANTHER" id="PTHR30349:SF64">
    <property type="entry name" value="PROPHAGE INTEGRASE INTD-RELATED"/>
    <property type="match status" value="1"/>
</dbReference>
<dbReference type="RefSeq" id="WP_276344957.1">
    <property type="nucleotide sequence ID" value="NZ_JARJOW010000016.1"/>
</dbReference>
<dbReference type="InterPro" id="IPR035386">
    <property type="entry name" value="Arm-DNA-bind_5"/>
</dbReference>
<evidence type="ECO:0000256" key="4">
    <source>
        <dbReference type="ARBA" id="ARBA00023172"/>
    </source>
</evidence>
<dbReference type="InterPro" id="IPR002104">
    <property type="entry name" value="Integrase_catalytic"/>
</dbReference>
<dbReference type="SUPFAM" id="SSF56349">
    <property type="entry name" value="DNA breaking-rejoining enzymes"/>
    <property type="match status" value="1"/>
</dbReference>
<keyword evidence="2" id="KW-0229">DNA integration</keyword>
<comment type="similarity">
    <text evidence="1">Belongs to the 'phage' integrase family.</text>
</comment>
<organism evidence="8 9">
    <name type="scientific">Aquirufa aurantiipilula</name>
    <dbReference type="NCBI Taxonomy" id="2696561"/>
    <lineage>
        <taxon>Bacteria</taxon>
        <taxon>Pseudomonadati</taxon>
        <taxon>Bacteroidota</taxon>
        <taxon>Cytophagia</taxon>
        <taxon>Cytophagales</taxon>
        <taxon>Flectobacillaceae</taxon>
        <taxon>Aquirufa</taxon>
    </lineage>
</organism>
<dbReference type="PROSITE" id="PS51900">
    <property type="entry name" value="CB"/>
    <property type="match status" value="1"/>
</dbReference>
<protein>
    <submittedName>
        <fullName evidence="8">Tyrosine-type recombinase/integrase</fullName>
    </submittedName>
</protein>
<dbReference type="InterPro" id="IPR010998">
    <property type="entry name" value="Integrase_recombinase_N"/>
</dbReference>
<dbReference type="Gene3D" id="1.10.443.10">
    <property type="entry name" value="Intergrase catalytic core"/>
    <property type="match status" value="1"/>
</dbReference>
<dbReference type="InterPro" id="IPR013762">
    <property type="entry name" value="Integrase-like_cat_sf"/>
</dbReference>
<dbReference type="Gene3D" id="1.10.150.130">
    <property type="match status" value="1"/>
</dbReference>
<proteinExistence type="inferred from homology"/>
<dbReference type="InterPro" id="IPR050090">
    <property type="entry name" value="Tyrosine_recombinase_XerCD"/>
</dbReference>
<evidence type="ECO:0000256" key="3">
    <source>
        <dbReference type="ARBA" id="ARBA00023125"/>
    </source>
</evidence>
<dbReference type="PROSITE" id="PS51898">
    <property type="entry name" value="TYR_RECOMBINASE"/>
    <property type="match status" value="1"/>
</dbReference>
<dbReference type="EMBL" id="JARJOW010000016">
    <property type="protein sequence ID" value="MDF5691817.1"/>
    <property type="molecule type" value="Genomic_DNA"/>
</dbReference>
<dbReference type="Pfam" id="PF13102">
    <property type="entry name" value="Phage_int_SAM_5"/>
    <property type="match status" value="1"/>
</dbReference>
<evidence type="ECO:0000256" key="2">
    <source>
        <dbReference type="ARBA" id="ARBA00022908"/>
    </source>
</evidence>
<evidence type="ECO:0000259" key="7">
    <source>
        <dbReference type="PROSITE" id="PS51900"/>
    </source>
</evidence>
<evidence type="ECO:0000313" key="8">
    <source>
        <dbReference type="EMBL" id="MDF5691817.1"/>
    </source>
</evidence>
<evidence type="ECO:0000256" key="1">
    <source>
        <dbReference type="ARBA" id="ARBA00008857"/>
    </source>
</evidence>